<dbReference type="EMBL" id="NEDP02004499">
    <property type="protein sequence ID" value="OWF45457.1"/>
    <property type="molecule type" value="Genomic_DNA"/>
</dbReference>
<proteinExistence type="predicted"/>
<keyword evidence="4" id="KW-1185">Reference proteome</keyword>
<accession>A0A210Q9N6</accession>
<dbReference type="InterPro" id="IPR050098">
    <property type="entry name" value="TFPI/VKTCI-like"/>
</dbReference>
<sequence length="129" mass="14407">MKTFLVCVCLSLLVASALASTTTTTMLHDNSACSEPKFPGPCKGLFYRFYYDNDQMDCLEFIYGGCGGNRNNFLTLQHCQTYSSAIDIFVRLLTSNAEVHHDQKGRTRTTTATTEEEEFLVLCVAAMHN</sequence>
<protein>
    <submittedName>
        <fullName evidence="3">Protease inhibitor nigrescinin-4</fullName>
    </submittedName>
</protein>
<evidence type="ECO:0000259" key="2">
    <source>
        <dbReference type="PROSITE" id="PS50279"/>
    </source>
</evidence>
<dbReference type="AlphaFoldDB" id="A0A210Q9N6"/>
<comment type="caution">
    <text evidence="3">The sequence shown here is derived from an EMBL/GenBank/DDBJ whole genome shotgun (WGS) entry which is preliminary data.</text>
</comment>
<dbReference type="InterPro" id="IPR002223">
    <property type="entry name" value="Kunitz_BPTI"/>
</dbReference>
<dbReference type="SMART" id="SM00131">
    <property type="entry name" value="KU"/>
    <property type="match status" value="1"/>
</dbReference>
<dbReference type="InterPro" id="IPR020901">
    <property type="entry name" value="Prtase_inh_Kunz-CS"/>
</dbReference>
<dbReference type="CDD" id="cd00109">
    <property type="entry name" value="Kunitz-type"/>
    <property type="match status" value="1"/>
</dbReference>
<dbReference type="PRINTS" id="PR00759">
    <property type="entry name" value="BASICPTASE"/>
</dbReference>
<evidence type="ECO:0000256" key="1">
    <source>
        <dbReference type="SAM" id="SignalP"/>
    </source>
</evidence>
<dbReference type="PROSITE" id="PS50279">
    <property type="entry name" value="BPTI_KUNITZ_2"/>
    <property type="match status" value="1"/>
</dbReference>
<dbReference type="GO" id="GO:0004867">
    <property type="term" value="F:serine-type endopeptidase inhibitor activity"/>
    <property type="evidence" value="ECO:0007669"/>
    <property type="project" value="InterPro"/>
</dbReference>
<dbReference type="STRING" id="6573.A0A210Q9N6"/>
<organism evidence="3 4">
    <name type="scientific">Mizuhopecten yessoensis</name>
    <name type="common">Japanese scallop</name>
    <name type="synonym">Patinopecten yessoensis</name>
    <dbReference type="NCBI Taxonomy" id="6573"/>
    <lineage>
        <taxon>Eukaryota</taxon>
        <taxon>Metazoa</taxon>
        <taxon>Spiralia</taxon>
        <taxon>Lophotrochozoa</taxon>
        <taxon>Mollusca</taxon>
        <taxon>Bivalvia</taxon>
        <taxon>Autobranchia</taxon>
        <taxon>Pteriomorphia</taxon>
        <taxon>Pectinida</taxon>
        <taxon>Pectinoidea</taxon>
        <taxon>Pectinidae</taxon>
        <taxon>Mizuhopecten</taxon>
    </lineage>
</organism>
<feature type="domain" description="BPTI/Kunitz inhibitor" evidence="2">
    <location>
        <begin position="33"/>
        <end position="83"/>
    </location>
</feature>
<dbReference type="Proteomes" id="UP000242188">
    <property type="component" value="Unassembled WGS sequence"/>
</dbReference>
<dbReference type="InterPro" id="IPR036880">
    <property type="entry name" value="Kunitz_BPTI_sf"/>
</dbReference>
<dbReference type="SUPFAM" id="SSF57362">
    <property type="entry name" value="BPTI-like"/>
    <property type="match status" value="1"/>
</dbReference>
<dbReference type="PANTHER" id="PTHR10083">
    <property type="entry name" value="KUNITZ-TYPE PROTEASE INHIBITOR-RELATED"/>
    <property type="match status" value="1"/>
</dbReference>
<feature type="chain" id="PRO_5013188266" evidence="1">
    <location>
        <begin position="20"/>
        <end position="129"/>
    </location>
</feature>
<dbReference type="Pfam" id="PF00014">
    <property type="entry name" value="Kunitz_BPTI"/>
    <property type="match status" value="1"/>
</dbReference>
<gene>
    <name evidence="3" type="ORF">KP79_PYT10379</name>
</gene>
<name>A0A210Q9N6_MIZYE</name>
<keyword evidence="1" id="KW-0732">Signal</keyword>
<reference evidence="3 4" key="1">
    <citation type="journal article" date="2017" name="Nat. Ecol. Evol.">
        <title>Scallop genome provides insights into evolution of bilaterian karyotype and development.</title>
        <authorList>
            <person name="Wang S."/>
            <person name="Zhang J."/>
            <person name="Jiao W."/>
            <person name="Li J."/>
            <person name="Xun X."/>
            <person name="Sun Y."/>
            <person name="Guo X."/>
            <person name="Huan P."/>
            <person name="Dong B."/>
            <person name="Zhang L."/>
            <person name="Hu X."/>
            <person name="Sun X."/>
            <person name="Wang J."/>
            <person name="Zhao C."/>
            <person name="Wang Y."/>
            <person name="Wang D."/>
            <person name="Huang X."/>
            <person name="Wang R."/>
            <person name="Lv J."/>
            <person name="Li Y."/>
            <person name="Zhang Z."/>
            <person name="Liu B."/>
            <person name="Lu W."/>
            <person name="Hui Y."/>
            <person name="Liang J."/>
            <person name="Zhou Z."/>
            <person name="Hou R."/>
            <person name="Li X."/>
            <person name="Liu Y."/>
            <person name="Li H."/>
            <person name="Ning X."/>
            <person name="Lin Y."/>
            <person name="Zhao L."/>
            <person name="Xing Q."/>
            <person name="Dou J."/>
            <person name="Li Y."/>
            <person name="Mao J."/>
            <person name="Guo H."/>
            <person name="Dou H."/>
            <person name="Li T."/>
            <person name="Mu C."/>
            <person name="Jiang W."/>
            <person name="Fu Q."/>
            <person name="Fu X."/>
            <person name="Miao Y."/>
            <person name="Liu J."/>
            <person name="Yu Q."/>
            <person name="Li R."/>
            <person name="Liao H."/>
            <person name="Li X."/>
            <person name="Kong Y."/>
            <person name="Jiang Z."/>
            <person name="Chourrout D."/>
            <person name="Li R."/>
            <person name="Bao Z."/>
        </authorList>
    </citation>
    <scope>NUCLEOTIDE SEQUENCE [LARGE SCALE GENOMIC DNA]</scope>
    <source>
        <strain evidence="3 4">PY_sf001</strain>
    </source>
</reference>
<evidence type="ECO:0000313" key="4">
    <source>
        <dbReference type="Proteomes" id="UP000242188"/>
    </source>
</evidence>
<dbReference type="Gene3D" id="4.10.410.10">
    <property type="entry name" value="Pancreatic trypsin inhibitor Kunitz domain"/>
    <property type="match status" value="1"/>
</dbReference>
<dbReference type="OrthoDB" id="4473401at2759"/>
<dbReference type="PROSITE" id="PS00280">
    <property type="entry name" value="BPTI_KUNITZ_1"/>
    <property type="match status" value="1"/>
</dbReference>
<evidence type="ECO:0000313" key="3">
    <source>
        <dbReference type="EMBL" id="OWF45457.1"/>
    </source>
</evidence>
<feature type="signal peptide" evidence="1">
    <location>
        <begin position="1"/>
        <end position="19"/>
    </location>
</feature>